<evidence type="ECO:0000313" key="2">
    <source>
        <dbReference type="EMBL" id="CAC18749.1"/>
    </source>
</evidence>
<reference evidence="2" key="1">
    <citation type="submission" date="2000-12" db="EMBL/GenBank/DDBJ databases">
        <title>Identification of 2-oxoglutarate dehydrogenase E1 subunit in Populus euramericana 'Dorskamp' roots.</title>
        <authorList>
            <person name="Chefdor F."/>
        </authorList>
    </citation>
    <scope>NUCLEOTIDE SEQUENCE</scope>
    <source>
        <tissue evidence="2">Roots</tissue>
    </source>
</reference>
<accession>Q9FEU8</accession>
<sequence length="88" mass="9859">AKISILVLELTCFFFPGILFFVMVSGAEICLVSGRANIYMAPRLCTAMKAMCRGSWEDIKYGGRDPSASPQPLAFFRFPKMRRLRSSS</sequence>
<keyword evidence="1" id="KW-1133">Transmembrane helix</keyword>
<name>Q9FEU8_POPCA</name>
<keyword evidence="1" id="KW-0812">Transmembrane</keyword>
<protein>
    <submittedName>
        <fullName evidence="2">Putative 2-oxoglutarate dehydrogenase E1 subunit</fullName>
    </submittedName>
</protein>
<keyword evidence="1" id="KW-0472">Membrane</keyword>
<feature type="transmembrane region" description="Helical" evidence="1">
    <location>
        <begin position="13"/>
        <end position="34"/>
    </location>
</feature>
<evidence type="ECO:0000256" key="1">
    <source>
        <dbReference type="SAM" id="Phobius"/>
    </source>
</evidence>
<proteinExistence type="evidence at transcript level"/>
<feature type="non-terminal residue" evidence="2">
    <location>
        <position position="1"/>
    </location>
</feature>
<dbReference type="EMBL" id="AJ298115">
    <property type="protein sequence ID" value="CAC18749.1"/>
    <property type="molecule type" value="mRNA"/>
</dbReference>
<dbReference type="AlphaFoldDB" id="Q9FEU8"/>
<organism evidence="2">
    <name type="scientific">Populus canadensis</name>
    <name type="common">Canadian poplar</name>
    <name type="synonym">Populus deltoides x Populus nigra</name>
    <dbReference type="NCBI Taxonomy" id="3690"/>
    <lineage>
        <taxon>Eukaryota</taxon>
        <taxon>Viridiplantae</taxon>
        <taxon>Streptophyta</taxon>
        <taxon>Embryophyta</taxon>
        <taxon>Tracheophyta</taxon>
        <taxon>Spermatophyta</taxon>
        <taxon>Magnoliopsida</taxon>
        <taxon>eudicotyledons</taxon>
        <taxon>Gunneridae</taxon>
        <taxon>Pentapetalae</taxon>
        <taxon>rosids</taxon>
        <taxon>fabids</taxon>
        <taxon>Malpighiales</taxon>
        <taxon>Salicaceae</taxon>
        <taxon>Saliceae</taxon>
        <taxon>Populus</taxon>
    </lineage>
</organism>